<dbReference type="EC" id="2.1.1.-" evidence="6"/>
<evidence type="ECO:0000256" key="5">
    <source>
        <dbReference type="ARBA" id="ARBA00037847"/>
    </source>
</evidence>
<dbReference type="Pfam" id="PF03141">
    <property type="entry name" value="Methyltransf_29"/>
    <property type="match status" value="1"/>
</dbReference>
<dbReference type="PANTHER" id="PTHR10108">
    <property type="entry name" value="SAM-DEPENDENT METHYLTRANSFERASE"/>
    <property type="match status" value="1"/>
</dbReference>
<evidence type="ECO:0000256" key="7">
    <source>
        <dbReference type="SAM" id="MobiDB-lite"/>
    </source>
</evidence>
<dbReference type="Proteomes" id="UP000036987">
    <property type="component" value="Unassembled WGS sequence"/>
</dbReference>
<keyword evidence="3 6" id="KW-0489">Methyltransferase</keyword>
<feature type="transmembrane region" description="Helical" evidence="6">
    <location>
        <begin position="26"/>
        <end position="45"/>
    </location>
</feature>
<dbReference type="GO" id="GO:0016020">
    <property type="term" value="C:membrane"/>
    <property type="evidence" value="ECO:0007669"/>
    <property type="project" value="UniProtKB-SubCell"/>
</dbReference>
<evidence type="ECO:0000256" key="1">
    <source>
        <dbReference type="ARBA" id="ARBA00004606"/>
    </source>
</evidence>
<dbReference type="OrthoDB" id="2013972at2759"/>
<evidence type="ECO:0000313" key="8">
    <source>
        <dbReference type="EMBL" id="KMZ56722.1"/>
    </source>
</evidence>
<name>A0A0K9NKX0_ZOSMR</name>
<keyword evidence="4 6" id="KW-0735">Signal-anchor</keyword>
<dbReference type="GO" id="GO:0032259">
    <property type="term" value="P:methylation"/>
    <property type="evidence" value="ECO:0007669"/>
    <property type="project" value="UniProtKB-KW"/>
</dbReference>
<evidence type="ECO:0000256" key="2">
    <source>
        <dbReference type="ARBA" id="ARBA00008361"/>
    </source>
</evidence>
<gene>
    <name evidence="8" type="ORF">ZOSMA_92G00870</name>
</gene>
<keyword evidence="6" id="KW-0325">Glycoprotein</keyword>
<keyword evidence="6" id="KW-1133">Transmembrane helix</keyword>
<dbReference type="EMBL" id="LFYR01002147">
    <property type="protein sequence ID" value="KMZ56722.1"/>
    <property type="molecule type" value="Genomic_DNA"/>
</dbReference>
<accession>A0A0K9NKX0</accession>
<feature type="region of interest" description="Disordered" evidence="7">
    <location>
        <begin position="70"/>
        <end position="153"/>
    </location>
</feature>
<dbReference type="GO" id="GO:0008168">
    <property type="term" value="F:methyltransferase activity"/>
    <property type="evidence" value="ECO:0007669"/>
    <property type="project" value="UniProtKB-UniRule"/>
</dbReference>
<organism evidence="8 9">
    <name type="scientific">Zostera marina</name>
    <name type="common">Eelgrass</name>
    <dbReference type="NCBI Taxonomy" id="29655"/>
    <lineage>
        <taxon>Eukaryota</taxon>
        <taxon>Viridiplantae</taxon>
        <taxon>Streptophyta</taxon>
        <taxon>Embryophyta</taxon>
        <taxon>Tracheophyta</taxon>
        <taxon>Spermatophyta</taxon>
        <taxon>Magnoliopsida</taxon>
        <taxon>Liliopsida</taxon>
        <taxon>Zosteraceae</taxon>
        <taxon>Zostera</taxon>
    </lineage>
</organism>
<evidence type="ECO:0000256" key="6">
    <source>
        <dbReference type="RuleBase" id="RU366043"/>
    </source>
</evidence>
<comment type="similarity">
    <text evidence="2 6">Belongs to the methyltransferase superfamily.</text>
</comment>
<dbReference type="InterPro" id="IPR004159">
    <property type="entry name" value="Put_SAM_MeTrfase"/>
</dbReference>
<evidence type="ECO:0000313" key="9">
    <source>
        <dbReference type="Proteomes" id="UP000036987"/>
    </source>
</evidence>
<comment type="caution">
    <text evidence="8">The sequence shown here is derived from an EMBL/GenBank/DDBJ whole genome shotgun (WGS) entry which is preliminary data.</text>
</comment>
<dbReference type="SUPFAM" id="SSF53335">
    <property type="entry name" value="S-adenosyl-L-methionine-dependent methyltransferases"/>
    <property type="match status" value="2"/>
</dbReference>
<dbReference type="GO" id="GO:0005737">
    <property type="term" value="C:cytoplasm"/>
    <property type="evidence" value="ECO:0000318"/>
    <property type="project" value="GO_Central"/>
</dbReference>
<comment type="subcellular location">
    <subcellularLocation>
        <location evidence="5">Endomembrane system</location>
        <topology evidence="5">Single-pass membrane protein</topology>
    </subcellularLocation>
    <subcellularLocation>
        <location evidence="1 6">Membrane</location>
        <topology evidence="1 6">Single-pass type II membrane protein</topology>
    </subcellularLocation>
</comment>
<feature type="compositionally biased region" description="Basic and acidic residues" evidence="7">
    <location>
        <begin position="111"/>
        <end position="127"/>
    </location>
</feature>
<keyword evidence="6" id="KW-0812">Transmembrane</keyword>
<proteinExistence type="inferred from homology"/>
<dbReference type="GO" id="GO:0012505">
    <property type="term" value="C:endomembrane system"/>
    <property type="evidence" value="ECO:0007669"/>
    <property type="project" value="UniProtKB-SubCell"/>
</dbReference>
<dbReference type="OMA" id="VHWPESK"/>
<evidence type="ECO:0000256" key="4">
    <source>
        <dbReference type="ARBA" id="ARBA00022968"/>
    </source>
</evidence>
<dbReference type="PANTHER" id="PTHR10108:SF1102">
    <property type="entry name" value="METHYLTRANSFERASE PMT28-RELATED"/>
    <property type="match status" value="1"/>
</dbReference>
<keyword evidence="6 8" id="KW-0808">Transferase</keyword>
<keyword evidence="9" id="KW-1185">Reference proteome</keyword>
<keyword evidence="6" id="KW-0472">Membrane</keyword>
<dbReference type="InterPro" id="IPR029063">
    <property type="entry name" value="SAM-dependent_MTases_sf"/>
</dbReference>
<evidence type="ECO:0000256" key="3">
    <source>
        <dbReference type="ARBA" id="ARBA00022603"/>
    </source>
</evidence>
<dbReference type="STRING" id="29655.A0A0K9NKX0"/>
<reference evidence="9" key="1">
    <citation type="journal article" date="2016" name="Nature">
        <title>The genome of the seagrass Zostera marina reveals angiosperm adaptation to the sea.</title>
        <authorList>
            <person name="Olsen J.L."/>
            <person name="Rouze P."/>
            <person name="Verhelst B."/>
            <person name="Lin Y.-C."/>
            <person name="Bayer T."/>
            <person name="Collen J."/>
            <person name="Dattolo E."/>
            <person name="De Paoli E."/>
            <person name="Dittami S."/>
            <person name="Maumus F."/>
            <person name="Michel G."/>
            <person name="Kersting A."/>
            <person name="Lauritano C."/>
            <person name="Lohaus R."/>
            <person name="Toepel M."/>
            <person name="Tonon T."/>
            <person name="Vanneste K."/>
            <person name="Amirebrahimi M."/>
            <person name="Brakel J."/>
            <person name="Bostroem C."/>
            <person name="Chovatia M."/>
            <person name="Grimwood J."/>
            <person name="Jenkins J.W."/>
            <person name="Jueterbock A."/>
            <person name="Mraz A."/>
            <person name="Stam W.T."/>
            <person name="Tice H."/>
            <person name="Bornberg-Bauer E."/>
            <person name="Green P.J."/>
            <person name="Pearson G.A."/>
            <person name="Procaccini G."/>
            <person name="Duarte C.M."/>
            <person name="Schmutz J."/>
            <person name="Reusch T.B.H."/>
            <person name="Van de Peer Y."/>
        </authorList>
    </citation>
    <scope>NUCLEOTIDE SEQUENCE [LARGE SCALE GENOMIC DNA]</scope>
    <source>
        <strain evidence="9">cv. Finnish</strain>
    </source>
</reference>
<dbReference type="AlphaFoldDB" id="A0A0K9NKX0"/>
<protein>
    <recommendedName>
        <fullName evidence="6">Methyltransferase</fullName>
        <ecNumber evidence="6">2.1.1.-</ecNumber>
    </recommendedName>
</protein>
<dbReference type="Gene3D" id="3.40.50.150">
    <property type="entry name" value="Vaccinia Virus protein VP39"/>
    <property type="match status" value="1"/>
</dbReference>
<sequence>MAVVDGLFGKSVKSRNFVFFGNKKKLVLAAILGLGVSFIAIWSTFSSPYSMVYSPMRNFGWIGSGVSQHRDENVRSPPPFLPASSNVDAADSEEEKERIEIGEGSLVGSESGKEKRGSVGIEEKRSEASVGSELEGLEMGGDAEEAEGDDREKRVEEDFGYLFERNGHQNWKLCDGGRTSVQNFIPCIDLERTGSGKLKKHRHQERNCPDEAPMCLIPLPKGYESSIPWPESNDKVFYRNVAHPKLSAFLKTQTWLKLDENFLIFPRNESVFKGGSSRYLESITELVPDIDWGKNIRLVLDIGCTDTDLEFALFENNVLTLSLGLMNDETDLAQVCLERGFPAVLANLESRKLPIPYGVFDAIHCGECNIPWHFNGGIILLEMNRILRPGGYFIISFRHGDIEDEEVMSQLTRSISWNTMAHKTDEETDLNVKIYQRPSSNDEYELRRIKGPPLCNTDETQNSVWYTPIENCLHNVPTSIEHRGTEWPEEWPKRLETFPDWLEDSHEKLIADTEHWKTIINQSYLNGLGINWTHVRNVMDMRAIYGGFSAALSSQKIWVMNVVPVNASNTLPVIFERGLIGVYHDWCQSFSTYPRTYDLLHADHLFSRLKKWCKQPSSVVVEMDRILRPGGWAIIRDKSAILKSLEVILRSLHWDIKMTFFHKKQGILCAQKTSWRPSL</sequence>